<dbReference type="Pfam" id="PF00515">
    <property type="entry name" value="TPR_1"/>
    <property type="match status" value="1"/>
</dbReference>
<evidence type="ECO:0000256" key="2">
    <source>
        <dbReference type="ARBA" id="ARBA00022803"/>
    </source>
</evidence>
<evidence type="ECO:0000313" key="6">
    <source>
        <dbReference type="EMBL" id="WAR00073.1"/>
    </source>
</evidence>
<feature type="region of interest" description="Disordered" evidence="5">
    <location>
        <begin position="234"/>
        <end position="255"/>
    </location>
</feature>
<gene>
    <name evidence="6" type="ORF">MAR_024445</name>
</gene>
<feature type="repeat" description="TPR" evidence="3">
    <location>
        <begin position="1137"/>
        <end position="1170"/>
    </location>
</feature>
<feature type="repeat" description="TPR" evidence="3">
    <location>
        <begin position="1742"/>
        <end position="1775"/>
    </location>
</feature>
<dbReference type="PROSITE" id="PS50293">
    <property type="entry name" value="TPR_REGION"/>
    <property type="match status" value="1"/>
</dbReference>
<feature type="region of interest" description="Disordered" evidence="5">
    <location>
        <begin position="292"/>
        <end position="439"/>
    </location>
</feature>
<dbReference type="Pfam" id="PF13432">
    <property type="entry name" value="TPR_16"/>
    <property type="match status" value="3"/>
</dbReference>
<evidence type="ECO:0000256" key="3">
    <source>
        <dbReference type="PROSITE-ProRule" id="PRU00339"/>
    </source>
</evidence>
<feature type="compositionally biased region" description="Polar residues" evidence="5">
    <location>
        <begin position="392"/>
        <end position="402"/>
    </location>
</feature>
<dbReference type="Pfam" id="PF13181">
    <property type="entry name" value="TPR_8"/>
    <property type="match status" value="2"/>
</dbReference>
<dbReference type="PROSITE" id="PS50005">
    <property type="entry name" value="TPR"/>
    <property type="match status" value="11"/>
</dbReference>
<organism evidence="6 7">
    <name type="scientific">Mya arenaria</name>
    <name type="common">Soft-shell clam</name>
    <dbReference type="NCBI Taxonomy" id="6604"/>
    <lineage>
        <taxon>Eukaryota</taxon>
        <taxon>Metazoa</taxon>
        <taxon>Spiralia</taxon>
        <taxon>Lophotrochozoa</taxon>
        <taxon>Mollusca</taxon>
        <taxon>Bivalvia</taxon>
        <taxon>Autobranchia</taxon>
        <taxon>Heteroconchia</taxon>
        <taxon>Euheterodonta</taxon>
        <taxon>Imparidentia</taxon>
        <taxon>Neoheterodontei</taxon>
        <taxon>Myida</taxon>
        <taxon>Myoidea</taxon>
        <taxon>Myidae</taxon>
        <taxon>Mya</taxon>
    </lineage>
</organism>
<dbReference type="PANTHER" id="PTHR44858">
    <property type="entry name" value="TETRATRICOPEPTIDE REPEAT PROTEIN 6"/>
    <property type="match status" value="1"/>
</dbReference>
<feature type="repeat" description="TPR" evidence="3">
    <location>
        <begin position="1239"/>
        <end position="1272"/>
    </location>
</feature>
<feature type="repeat" description="TPR" evidence="3">
    <location>
        <begin position="1308"/>
        <end position="1341"/>
    </location>
</feature>
<dbReference type="Proteomes" id="UP001164746">
    <property type="component" value="Chromosome 3"/>
</dbReference>
<feature type="compositionally biased region" description="Basic residues" evidence="5">
    <location>
        <begin position="346"/>
        <end position="355"/>
    </location>
</feature>
<proteinExistence type="predicted"/>
<name>A0ABY7DQU2_MYAAR</name>
<feature type="repeat" description="TPR" evidence="3">
    <location>
        <begin position="1069"/>
        <end position="1102"/>
    </location>
</feature>
<feature type="repeat" description="TPR" evidence="3">
    <location>
        <begin position="1667"/>
        <end position="1700"/>
    </location>
</feature>
<feature type="repeat" description="TPR" evidence="3">
    <location>
        <begin position="1633"/>
        <end position="1666"/>
    </location>
</feature>
<dbReference type="PANTHER" id="PTHR44858:SF1">
    <property type="entry name" value="UDP-N-ACETYLGLUCOSAMINE--PEPTIDE N-ACETYLGLUCOSAMINYLTRANSFERASE SPINDLY-RELATED"/>
    <property type="match status" value="1"/>
</dbReference>
<keyword evidence="4" id="KW-0175">Coiled coil</keyword>
<dbReference type="InterPro" id="IPR050498">
    <property type="entry name" value="Ycf3"/>
</dbReference>
<dbReference type="InterPro" id="IPR011990">
    <property type="entry name" value="TPR-like_helical_dom_sf"/>
</dbReference>
<keyword evidence="2 3" id="KW-0802">TPR repeat</keyword>
<feature type="compositionally biased region" description="Basic residues" evidence="5">
    <location>
        <begin position="243"/>
        <end position="252"/>
    </location>
</feature>
<feature type="region of interest" description="Disordered" evidence="5">
    <location>
        <begin position="603"/>
        <end position="623"/>
    </location>
</feature>
<feature type="compositionally biased region" description="Basic and acidic residues" evidence="5">
    <location>
        <begin position="428"/>
        <end position="439"/>
    </location>
</feature>
<dbReference type="SUPFAM" id="SSF48452">
    <property type="entry name" value="TPR-like"/>
    <property type="match status" value="4"/>
</dbReference>
<dbReference type="Gene3D" id="1.25.40.10">
    <property type="entry name" value="Tetratricopeptide repeat domain"/>
    <property type="match status" value="8"/>
</dbReference>
<dbReference type="SMART" id="SM00028">
    <property type="entry name" value="TPR"/>
    <property type="match status" value="21"/>
</dbReference>
<feature type="coiled-coil region" evidence="4">
    <location>
        <begin position="843"/>
        <end position="897"/>
    </location>
</feature>
<feature type="repeat" description="TPR" evidence="3">
    <location>
        <begin position="1377"/>
        <end position="1410"/>
    </location>
</feature>
<dbReference type="SUPFAM" id="SSF81901">
    <property type="entry name" value="HCP-like"/>
    <property type="match status" value="1"/>
</dbReference>
<dbReference type="EMBL" id="CP111014">
    <property type="protein sequence ID" value="WAR00073.1"/>
    <property type="molecule type" value="Genomic_DNA"/>
</dbReference>
<feature type="region of interest" description="Disordered" evidence="5">
    <location>
        <begin position="693"/>
        <end position="735"/>
    </location>
</feature>
<reference evidence="6" key="1">
    <citation type="submission" date="2022-11" db="EMBL/GenBank/DDBJ databases">
        <title>Centuries of genome instability and evolution in soft-shell clam transmissible cancer (bioRxiv).</title>
        <authorList>
            <person name="Hart S.F.M."/>
            <person name="Yonemitsu M.A."/>
            <person name="Giersch R.M."/>
            <person name="Beal B.F."/>
            <person name="Arriagada G."/>
            <person name="Davis B.W."/>
            <person name="Ostrander E.A."/>
            <person name="Goff S.P."/>
            <person name="Metzger M.J."/>
        </authorList>
    </citation>
    <scope>NUCLEOTIDE SEQUENCE</scope>
    <source>
        <strain evidence="6">MELC-2E11</strain>
        <tissue evidence="6">Siphon/mantle</tissue>
    </source>
</reference>
<feature type="compositionally biased region" description="Acidic residues" evidence="5">
    <location>
        <begin position="708"/>
        <end position="731"/>
    </location>
</feature>
<evidence type="ECO:0000256" key="1">
    <source>
        <dbReference type="ARBA" id="ARBA00022737"/>
    </source>
</evidence>
<protein>
    <submittedName>
        <fullName evidence="6">TTC6-like protein</fullName>
    </submittedName>
</protein>
<feature type="region of interest" description="Disordered" evidence="5">
    <location>
        <begin position="103"/>
        <end position="124"/>
    </location>
</feature>
<feature type="repeat" description="TPR" evidence="3">
    <location>
        <begin position="1834"/>
        <end position="1867"/>
    </location>
</feature>
<keyword evidence="1" id="KW-0677">Repeat</keyword>
<feature type="repeat" description="TPR" evidence="3">
    <location>
        <begin position="1205"/>
        <end position="1238"/>
    </location>
</feature>
<sequence>MRMGSRDLQSSLKDERRTFRYGTNRMMDIALQHELDDVAKKSLDEIVVKKELELQKPLENEEYTSRRLRPAFAPQRKTKKNKSEPVFHDDLLKMKPKVPQFQLIPNIPPYNPLDRFGQPKDMDDRIRTYPYTRENTITTEGMRQARVTSLGVLPNRKSGDVSDLKVVMEGRPVVEARDSLLEIEEANMVRTETPGTPDELDIALEPDYEDEVPKKKPAILGSEGTTTRVSLAVRPPKQAPRSTLKRRHRVKSSRSIADSLKSEEIVLPDEKVYEKYADAIAEMDKDLENVQTAVGEQSQAELKIPTGLADDEGRKSGALSEAAKSVQDMLEEAKKIASPGAEPVFRTRKSPRKKEVKKEGKKKDKGHKKKDDESKDGGPRTERTVDEIIASLRSQSRAGQQTEADRKIQEIMDRVMSRSSGVSGEPGQEERPEQDRQEAEKYLEERMETVQLPLVPPSTAQKLPLVEPLALGDSESEGEEVIDIDKAWEEYRMPNVTHEDLVGITGKQALLEGRHPPLPGFKSFETPVHSDSVSFLSAWKPVGDKREREEDVEEEKRPSKSVHHFCTVTREYQLPDEFLNVGRKYHTPSRFQFAMPDQQYRFGSGGPARPGVSPVEEGSEERRMSAVARRVLEKVAEEESGADQSLETWKQRAEQVFERDPEKVLVQGKPAYSQYNESRLYWAPAPPKLDVAPAKRPTAGVQSQELQEVMEESSSSEEELEEPEITEDDREQMEQMERLLLRKHGSHEDLTTLVKASRTRDEDIKAGRLFPYEERILTDSEREREELNLKQAGMGDRESSFVQPKRELSMSDLLPAFVPWRRSKSAPDLAEEEDDTLMVAQDYNSAMEEIARQKANIREWKMQRKLEQQQAELEQNAENMEVEEEETIDQLQKKKTKSSVSMARLDDIETFLKKRPRKLKRAESMIRIPKPIEKELRVPARVREGSRRSMPDIFNFNEYARRKGKRKNADLREWTRDIWNNWFDEVYPPTPEDSDYEEEEELTEEQIAEREEAEKMKKRKDSLSSAVPEGMEYIEPITETDETLEVHQILMEEIEKLTGEMDKVSKPSAFDYSRRGALYRKIGYLKAAETDLSKAIQLEPLLLDAYWHRHLLLVLQDRKKEALEDLTFILKHTKNHSGAYRSMAEIYQKQDDITMAIVNYTQAIKLNPRDHEAFFARAECYEKRGDMLLALEDYSACTKIAPHRIDAILKHGMYYFENKSWNNAINDFTDLLRVDPLNASARVLRGRSYAAMGQWSPAVEDLSAAIHLDPGHWQAFYHRACILRKAHPKRALHDYSVSLLIKDSEENISSYLHRGILYNAMGRPDDAIPDFESVLKLNKDSACAHVNLGLIMMNHHDNYHRAIKRFSSAIKVDPTYVRAYVCRGEAYHKIHELKLALRDFTRAIHLRPDVNHYYMYRGQLLLELGQLDLAAFCVKHASEISNDVSMGQRPTQQAVVHSFLKNYDKAIDALMLSTRSNPKPSMYMLLGKTQMKAKKFKVAVDSFNLALSLYKPWRARDPWPIEAADTHYLIGQCHMELANYPQALDSFTDAIKLNTNMAEALYQRGMARMKGALKYHIKAYDLAIRDLSKAASIESTCALAYFNRAVCYQENRDYQKALTDYGIVLLLGDSLKLKVLINRGLLYFEKKDYQNALYDFKLSANISTHDHKILHTLGLCYHKLGQLEEAVRTFTLCIRNQPFFLDGTIARGNPALEGRSIINLQMSDTFAAFQDINVAVKVNPTAELLTNRGVIHQFMDDRVNAMRDYHAAMELDPTYALAYFNAGNALDYYKKAVTHNPKDESAFLNRAITKVMLKDSKGALEDFRAAIKLSPFSAHMYLNRGNLYASTQQYELAEKDYTKALDLQPDDPMVLKRRADVRGKLSKKEEAISDYRQAIELQGRIQYLKTGK</sequence>
<feature type="compositionally biased region" description="Basic and acidic residues" evidence="5">
    <location>
        <begin position="403"/>
        <end position="416"/>
    </location>
</feature>
<evidence type="ECO:0000313" key="7">
    <source>
        <dbReference type="Proteomes" id="UP001164746"/>
    </source>
</evidence>
<feature type="compositionally biased region" description="Basic and acidic residues" evidence="5">
    <location>
        <begin position="369"/>
        <end position="386"/>
    </location>
</feature>
<evidence type="ECO:0000256" key="5">
    <source>
        <dbReference type="SAM" id="MobiDB-lite"/>
    </source>
</evidence>
<accession>A0ABY7DQU2</accession>
<keyword evidence="7" id="KW-1185">Reference proteome</keyword>
<dbReference type="InterPro" id="IPR019734">
    <property type="entry name" value="TPR_rpt"/>
</dbReference>
<evidence type="ECO:0000256" key="4">
    <source>
        <dbReference type="SAM" id="Coils"/>
    </source>
</evidence>
<feature type="repeat" description="TPR" evidence="3">
    <location>
        <begin position="1524"/>
        <end position="1557"/>
    </location>
</feature>